<dbReference type="OrthoDB" id="10255480at2759"/>
<dbReference type="InterPro" id="IPR017216">
    <property type="entry name" value="HPS3"/>
</dbReference>
<feature type="compositionally biased region" description="Polar residues" evidence="1">
    <location>
        <begin position="580"/>
        <end position="595"/>
    </location>
</feature>
<protein>
    <submittedName>
        <fullName evidence="4">(spotted green pufferfish) hypothetical protein</fullName>
    </submittedName>
</protein>
<gene>
    <name evidence="4" type="ORF">GSTENG00023166001</name>
</gene>
<dbReference type="InterPro" id="IPR029438">
    <property type="entry name" value="HPS3_C"/>
</dbReference>
<dbReference type="EMBL" id="CAAE01014724">
    <property type="protein sequence ID" value="CAG03673.1"/>
    <property type="molecule type" value="Genomic_DNA"/>
</dbReference>
<proteinExistence type="predicted"/>
<feature type="non-terminal residue" evidence="4">
    <location>
        <position position="976"/>
    </location>
</feature>
<dbReference type="GO" id="GO:0005737">
    <property type="term" value="C:cytoplasm"/>
    <property type="evidence" value="ECO:0007669"/>
    <property type="project" value="TreeGrafter"/>
</dbReference>
<organism evidence="4">
    <name type="scientific">Tetraodon nigroviridis</name>
    <name type="common">Spotted green pufferfish</name>
    <name type="synonym">Chelonodon nigroviridis</name>
    <dbReference type="NCBI Taxonomy" id="99883"/>
    <lineage>
        <taxon>Eukaryota</taxon>
        <taxon>Metazoa</taxon>
        <taxon>Chordata</taxon>
        <taxon>Craniata</taxon>
        <taxon>Vertebrata</taxon>
        <taxon>Euteleostomi</taxon>
        <taxon>Actinopterygii</taxon>
        <taxon>Neopterygii</taxon>
        <taxon>Teleostei</taxon>
        <taxon>Neoteleostei</taxon>
        <taxon>Acanthomorphata</taxon>
        <taxon>Eupercaria</taxon>
        <taxon>Tetraodontiformes</taxon>
        <taxon>Tetradontoidea</taxon>
        <taxon>Tetraodontidae</taxon>
        <taxon>Tetraodon</taxon>
    </lineage>
</organism>
<dbReference type="PANTHER" id="PTHR28633:SF1">
    <property type="entry name" value="BLOC-2 COMPLEX MEMBER HPS3"/>
    <property type="match status" value="1"/>
</dbReference>
<evidence type="ECO:0000256" key="1">
    <source>
        <dbReference type="SAM" id="MobiDB-lite"/>
    </source>
</evidence>
<feature type="domain" description="BLOC-2 complex member HPS3 C-terminal" evidence="3">
    <location>
        <begin position="757"/>
        <end position="972"/>
    </location>
</feature>
<dbReference type="KEGG" id="tng:GSTEN00023166G001"/>
<feature type="domain" description="BLOC-2 complex member HPS3 N-terminal" evidence="2">
    <location>
        <begin position="1"/>
        <end position="253"/>
    </location>
</feature>
<evidence type="ECO:0000313" key="4">
    <source>
        <dbReference type="EMBL" id="CAG03673.1"/>
    </source>
</evidence>
<dbReference type="PANTHER" id="PTHR28633">
    <property type="entry name" value="HERMANSKY-PUDLAK SYNDROME 3 PROTEIN"/>
    <property type="match status" value="1"/>
</dbReference>
<dbReference type="AlphaFoldDB" id="Q4S6Q9"/>
<sequence length="976" mass="108490">KVEAYSVEEEGCPLICRFATMGAVRSIKHSKIGDYLVTTEEKNNATYLRAYTNWRYQAEEKARVGVRLLGHLLRGASLRSGVQTEIIEIPLSECPVAVACCPISGDLLVACEKTLVLFTLRRQNQQSLVGIHLSAENVSILDFERSFLLHIPKFKPKQVALCSGYVAVQAEAEVLVLKLEATPENKTPEESSSSSDTPKEDPLEEQADFLFIPRHLELLGDRAKDCGITVSIEKTGLEDRGQYTLSYVLFRCVWEPVHMRVPGVFHSCRSALQAIDSGLLPRMQRGGDAAPLPAAPPALHQSVTQKQENRNTAAGWRGCGSLSPGKQSVSEEEPACIFCFFSLPTTGYLYSLRGGVELLSTYHYPDKVLEAMLTDYLLHVITKYDGGLCLHWSALQSFTVHCAAVAARMEDPYIDTTMKACPPSNLEVCALRSQVFIGLRSLSGFGRHVILLSTTDSDTPEEAERTRQRRSLELKEHTMLTGVFQAVGIDPATSPALESLLSRPFLSRKWALSSPKEPSKVGHGWNLYVVDTVTPLALHQEMVEYSQRYAETTQAHSLCHLLGEAHILLRAALLQRGAEQQSSEGDAAEAQQTDPQEQKNHRELDEALTQNCAQLGDCFSRSSQDCHLALPYYRMSALSVTDIIARNRLLPSGPRSYGAGFLFYLKHYLLEEAEQILSQETADEIVDIFSQSEPSQLVSVCVSPSMVNIDPARTLQILQHLEDTMGVSVTLTITMATMTLRLDDLAQYTQLMGRHAEEAIIQELLFRLASVYVARLTNWDTQPGSLRSASRRRPLRNAEDLINSCSHYGALVPWLTVLNPPYTASSHNQEALHKLQSLLCGPSLSVDSVAPLLEHLSHDTEWGFSLHLLCATRRGHYESSIEKLLDRCPQAIIAFANHHLQDKNMVFWWRKLLPELCDRTRASSDNSILLAALKETLVVVSTEMTPAEFLELIPDDGTASYFLPHLLACSLRQLPT</sequence>
<feature type="region of interest" description="Disordered" evidence="1">
    <location>
        <begin position="580"/>
        <end position="602"/>
    </location>
</feature>
<dbReference type="InterPro" id="IPR029437">
    <property type="entry name" value="HPS3_N"/>
</dbReference>
<reference evidence="4" key="1">
    <citation type="journal article" date="2004" name="Nature">
        <title>Genome duplication in the teleost fish Tetraodon nigroviridis reveals the early vertebrate proto-karyotype.</title>
        <authorList>
            <person name="Jaillon O."/>
            <person name="Aury J.-M."/>
            <person name="Brunet F."/>
            <person name="Petit J.-L."/>
            <person name="Stange-Thomann N."/>
            <person name="Mauceli E."/>
            <person name="Bouneau L."/>
            <person name="Fischer C."/>
            <person name="Ozouf-Costaz C."/>
            <person name="Bernot A."/>
            <person name="Nicaud S."/>
            <person name="Jaffe D."/>
            <person name="Fisher S."/>
            <person name="Lutfalla G."/>
            <person name="Dossat C."/>
            <person name="Segurens B."/>
            <person name="Dasilva C."/>
            <person name="Salanoubat M."/>
            <person name="Levy M."/>
            <person name="Boudet N."/>
            <person name="Castellano S."/>
            <person name="Anthouard V."/>
            <person name="Jubin C."/>
            <person name="Castelli V."/>
            <person name="Katinka M."/>
            <person name="Vacherie B."/>
            <person name="Biemont C."/>
            <person name="Skalli Z."/>
            <person name="Cattolico L."/>
            <person name="Poulain J."/>
            <person name="De Berardinis V."/>
            <person name="Cruaud C."/>
            <person name="Duprat S."/>
            <person name="Brottier P."/>
            <person name="Coutanceau J.-P."/>
            <person name="Gouzy J."/>
            <person name="Parra G."/>
            <person name="Lardier G."/>
            <person name="Chapple C."/>
            <person name="McKernan K.J."/>
            <person name="McEwan P."/>
            <person name="Bosak S."/>
            <person name="Kellis M."/>
            <person name="Volff J.-N."/>
            <person name="Guigo R."/>
            <person name="Zody M.C."/>
            <person name="Mesirov J."/>
            <person name="Lindblad-Toh K."/>
            <person name="Birren B."/>
            <person name="Nusbaum C."/>
            <person name="Kahn D."/>
            <person name="Robinson-Rechavi M."/>
            <person name="Laudet V."/>
            <person name="Schachter V."/>
            <person name="Quetier F."/>
            <person name="Saurin W."/>
            <person name="Scarpelli C."/>
            <person name="Wincker P."/>
            <person name="Lander E.S."/>
            <person name="Weissenbach J."/>
            <person name="Roest Crollius H."/>
        </authorList>
    </citation>
    <scope>NUCLEOTIDE SEQUENCE [LARGE SCALE GENOMIC DNA]</scope>
</reference>
<dbReference type="Pfam" id="PF14761">
    <property type="entry name" value="HPS3_N"/>
    <property type="match status" value="2"/>
</dbReference>
<comment type="caution">
    <text evidence="4">The sequence shown here is derived from an EMBL/GenBank/DDBJ whole genome shotgun (WGS) entry which is preliminary data.</text>
</comment>
<feature type="domain" description="BLOC-2 complex member HPS3 N-terminal" evidence="2">
    <location>
        <begin position="319"/>
        <end position="471"/>
    </location>
</feature>
<dbReference type="Pfam" id="PF14763">
    <property type="entry name" value="HPS3_C"/>
    <property type="match status" value="1"/>
</dbReference>
<evidence type="ECO:0000259" key="2">
    <source>
        <dbReference type="Pfam" id="PF14761"/>
    </source>
</evidence>
<evidence type="ECO:0000259" key="3">
    <source>
        <dbReference type="Pfam" id="PF14763"/>
    </source>
</evidence>
<accession>Q4S6Q9</accession>
<reference evidence="4" key="2">
    <citation type="submission" date="2004-02" db="EMBL/GenBank/DDBJ databases">
        <authorList>
            <consortium name="Genoscope"/>
            <consortium name="Whitehead Institute Centre for Genome Research"/>
        </authorList>
    </citation>
    <scope>NUCLEOTIDE SEQUENCE</scope>
</reference>
<name>Q4S6Q9_TETNG</name>